<dbReference type="AlphaFoldDB" id="A0A1F5ZGI2"/>
<dbReference type="Proteomes" id="UP000177268">
    <property type="component" value="Unassembled WGS sequence"/>
</dbReference>
<dbReference type="InterPro" id="IPR007438">
    <property type="entry name" value="DUF488"/>
</dbReference>
<dbReference type="STRING" id="1798370.A2Z00_05760"/>
<dbReference type="PANTHER" id="PTHR39337:SF1">
    <property type="entry name" value="BLR5642 PROTEIN"/>
    <property type="match status" value="1"/>
</dbReference>
<protein>
    <recommendedName>
        <fullName evidence="3">DUF488 domain-containing protein</fullName>
    </recommendedName>
</protein>
<organism evidence="1 2">
    <name type="scientific">Candidatus Gottesmanbacteria bacterium RBG_13_45_10</name>
    <dbReference type="NCBI Taxonomy" id="1798370"/>
    <lineage>
        <taxon>Bacteria</taxon>
        <taxon>Candidatus Gottesmaniibacteriota</taxon>
    </lineage>
</organism>
<dbReference type="Pfam" id="PF04343">
    <property type="entry name" value="DUF488"/>
    <property type="match status" value="1"/>
</dbReference>
<comment type="caution">
    <text evidence="1">The sequence shown here is derived from an EMBL/GenBank/DDBJ whole genome shotgun (WGS) entry which is preliminary data.</text>
</comment>
<dbReference type="PANTHER" id="PTHR39337">
    <property type="entry name" value="BLR5642 PROTEIN"/>
    <property type="match status" value="1"/>
</dbReference>
<evidence type="ECO:0000313" key="1">
    <source>
        <dbReference type="EMBL" id="OGG11455.1"/>
    </source>
</evidence>
<name>A0A1F5ZGI2_9BACT</name>
<accession>A0A1F5ZGI2</accession>
<reference evidence="1 2" key="1">
    <citation type="journal article" date="2016" name="Nat. Commun.">
        <title>Thousands of microbial genomes shed light on interconnected biogeochemical processes in an aquifer system.</title>
        <authorList>
            <person name="Anantharaman K."/>
            <person name="Brown C.T."/>
            <person name="Hug L.A."/>
            <person name="Sharon I."/>
            <person name="Castelle C.J."/>
            <person name="Probst A.J."/>
            <person name="Thomas B.C."/>
            <person name="Singh A."/>
            <person name="Wilkins M.J."/>
            <person name="Karaoz U."/>
            <person name="Brodie E.L."/>
            <person name="Williams K.H."/>
            <person name="Hubbard S.S."/>
            <person name="Banfield J.F."/>
        </authorList>
    </citation>
    <scope>NUCLEOTIDE SEQUENCE [LARGE SCALE GENOMIC DNA]</scope>
</reference>
<evidence type="ECO:0000313" key="2">
    <source>
        <dbReference type="Proteomes" id="UP000177268"/>
    </source>
</evidence>
<dbReference type="EMBL" id="MFIZ01000028">
    <property type="protein sequence ID" value="OGG11455.1"/>
    <property type="molecule type" value="Genomic_DNA"/>
</dbReference>
<evidence type="ECO:0008006" key="3">
    <source>
        <dbReference type="Google" id="ProtNLM"/>
    </source>
</evidence>
<gene>
    <name evidence="1" type="ORF">A2Z00_05760</name>
</gene>
<proteinExistence type="predicted"/>
<sequence length="146" mass="17096">MPHLFLTGYEQETIEEFINKLKINHITTVIDIREIPLSRKNGFSKNRLAPILNANGIKYYHLPQFGSPSEIRNDLKSGRSDYLEFFKKYRKYIQGERSAFKDLFEIINNNGKTTLLCYEKDSDLCHRSILANEILKRDKNLTITPL</sequence>